<dbReference type="Gene3D" id="3.20.20.450">
    <property type="entry name" value="EAL domain"/>
    <property type="match status" value="1"/>
</dbReference>
<dbReference type="Gene3D" id="3.30.450.20">
    <property type="entry name" value="PAS domain"/>
    <property type="match status" value="1"/>
</dbReference>
<feature type="domain" description="PAS" evidence="1">
    <location>
        <begin position="4"/>
        <end position="75"/>
    </location>
</feature>
<dbReference type="PROSITE" id="PS50887">
    <property type="entry name" value="GGDEF"/>
    <property type="match status" value="1"/>
</dbReference>
<comment type="caution">
    <text evidence="4">The sequence shown here is derived from an EMBL/GenBank/DDBJ whole genome shotgun (WGS) entry which is preliminary data.</text>
</comment>
<dbReference type="InterPro" id="IPR035919">
    <property type="entry name" value="EAL_sf"/>
</dbReference>
<dbReference type="InterPro" id="IPR052155">
    <property type="entry name" value="Biofilm_reg_signaling"/>
</dbReference>
<evidence type="ECO:0000259" key="1">
    <source>
        <dbReference type="PROSITE" id="PS50112"/>
    </source>
</evidence>
<name>A0A1Y2K578_9PROT</name>
<evidence type="ECO:0000313" key="4">
    <source>
        <dbReference type="EMBL" id="OSM02274.1"/>
    </source>
</evidence>
<dbReference type="SMART" id="SM00052">
    <property type="entry name" value="EAL"/>
    <property type="match status" value="1"/>
</dbReference>
<dbReference type="InterPro" id="IPR013767">
    <property type="entry name" value="PAS_fold"/>
</dbReference>
<gene>
    <name evidence="4" type="ORF">MAIT1_02392</name>
</gene>
<dbReference type="InterPro" id="IPR000160">
    <property type="entry name" value="GGDEF_dom"/>
</dbReference>
<dbReference type="FunFam" id="3.20.20.450:FF:000001">
    <property type="entry name" value="Cyclic di-GMP phosphodiesterase yahA"/>
    <property type="match status" value="1"/>
</dbReference>
<dbReference type="SMART" id="SM00091">
    <property type="entry name" value="PAS"/>
    <property type="match status" value="1"/>
</dbReference>
<accession>A0A1Y2K578</accession>
<dbReference type="SUPFAM" id="SSF55785">
    <property type="entry name" value="PYP-like sensor domain (PAS domain)"/>
    <property type="match status" value="1"/>
</dbReference>
<dbReference type="PANTHER" id="PTHR44757">
    <property type="entry name" value="DIGUANYLATE CYCLASE DGCP"/>
    <property type="match status" value="1"/>
</dbReference>
<dbReference type="EMBL" id="LVJN01000020">
    <property type="protein sequence ID" value="OSM02274.1"/>
    <property type="molecule type" value="Genomic_DNA"/>
</dbReference>
<dbReference type="CDD" id="cd00130">
    <property type="entry name" value="PAS"/>
    <property type="match status" value="1"/>
</dbReference>
<dbReference type="InterPro" id="IPR000014">
    <property type="entry name" value="PAS"/>
</dbReference>
<keyword evidence="5" id="KW-1185">Reference proteome</keyword>
<dbReference type="SMART" id="SM00267">
    <property type="entry name" value="GGDEF"/>
    <property type="match status" value="1"/>
</dbReference>
<dbReference type="Pfam" id="PF00563">
    <property type="entry name" value="EAL"/>
    <property type="match status" value="1"/>
</dbReference>
<dbReference type="Pfam" id="PF00990">
    <property type="entry name" value="GGDEF"/>
    <property type="match status" value="1"/>
</dbReference>
<proteinExistence type="predicted"/>
<evidence type="ECO:0000313" key="5">
    <source>
        <dbReference type="Proteomes" id="UP000194003"/>
    </source>
</evidence>
<sequence length="567" mass="62964">MPASDNLVRVLLENSHEGIALIDHRGCLRQVNQAFMNLSGLSRSDLVGHHVLRWLDQPGDDDLLEAIGEEIWQSGLWQGNINRILAHGAAFKVDLKINAILPHHDGAVRNYLVQARPEAVVQANAENNRSQSRDPLTGLPLRLLFEDRLQQSLSQASRHNVCVGAMFLELDADRLKLIRDSLGQTAADDMLREVAVRLDNCLRTSDSVARLSEVGFALLLSDLKDPLEAVRNASVVARKVYESLMHPLDVNGQPVELKAAMGITLFPQDGRTPSELLINAETALNHAKSRGWNNYEFFSAEMTETARKRFELETSLRLGIDRGELRLFYQPQVDLDSGEVIGAEALVRWMHPERGLVPPGDFIPVAEETGLIVPMGSWVLRTACKQIYEWGQMGLKPVRVGVNLSALQFKRQDLAAQVEGLLKEFSIDPSMLDLEITESAIMDDVDRAVAMLNRISALGVKLSIDDFGTGYSSLSQLRQFPFKTLKIDRSFVLDIDNNDGDAAIVSAIIAMAHSLNQSVIVEGLETEQQLNIMRGLHCNEMQGFLFSAPLPAEKFTELLQAGRRLES</sequence>
<dbReference type="GO" id="GO:0006355">
    <property type="term" value="P:regulation of DNA-templated transcription"/>
    <property type="evidence" value="ECO:0007669"/>
    <property type="project" value="InterPro"/>
</dbReference>
<dbReference type="PROSITE" id="PS50112">
    <property type="entry name" value="PAS"/>
    <property type="match status" value="1"/>
</dbReference>
<reference evidence="4 5" key="1">
    <citation type="journal article" date="2016" name="BMC Genomics">
        <title>Combined genomic and structural analyses of a cultured magnetotactic bacterium reveals its niche adaptation to a dynamic environment.</title>
        <authorList>
            <person name="Araujo A.C."/>
            <person name="Morillo V."/>
            <person name="Cypriano J."/>
            <person name="Teixeira L.C."/>
            <person name="Leao P."/>
            <person name="Lyra S."/>
            <person name="Almeida L.G."/>
            <person name="Bazylinski D.A."/>
            <person name="Vasconcellos A.T."/>
            <person name="Abreu F."/>
            <person name="Lins U."/>
        </authorList>
    </citation>
    <scope>NUCLEOTIDE SEQUENCE [LARGE SCALE GENOMIC DNA]</scope>
    <source>
        <strain evidence="4 5">IT-1</strain>
    </source>
</reference>
<dbReference type="InterPro" id="IPR035965">
    <property type="entry name" value="PAS-like_dom_sf"/>
</dbReference>
<dbReference type="Proteomes" id="UP000194003">
    <property type="component" value="Unassembled WGS sequence"/>
</dbReference>
<dbReference type="PROSITE" id="PS50883">
    <property type="entry name" value="EAL"/>
    <property type="match status" value="1"/>
</dbReference>
<dbReference type="CDD" id="cd01948">
    <property type="entry name" value="EAL"/>
    <property type="match status" value="1"/>
</dbReference>
<dbReference type="Pfam" id="PF00989">
    <property type="entry name" value="PAS"/>
    <property type="match status" value="1"/>
</dbReference>
<dbReference type="NCBIfam" id="TIGR00254">
    <property type="entry name" value="GGDEF"/>
    <property type="match status" value="1"/>
</dbReference>
<dbReference type="SUPFAM" id="SSF55073">
    <property type="entry name" value="Nucleotide cyclase"/>
    <property type="match status" value="1"/>
</dbReference>
<dbReference type="SUPFAM" id="SSF141868">
    <property type="entry name" value="EAL domain-like"/>
    <property type="match status" value="1"/>
</dbReference>
<dbReference type="InterPro" id="IPR043128">
    <property type="entry name" value="Rev_trsase/Diguanyl_cyclase"/>
</dbReference>
<protein>
    <submittedName>
        <fullName evidence="4">Putative PAS/PAC sensor-containing diguanylate cyclase/phosphodiesterase</fullName>
    </submittedName>
</protein>
<organism evidence="4 5">
    <name type="scientific">Magnetofaba australis IT-1</name>
    <dbReference type="NCBI Taxonomy" id="1434232"/>
    <lineage>
        <taxon>Bacteria</taxon>
        <taxon>Pseudomonadati</taxon>
        <taxon>Pseudomonadota</taxon>
        <taxon>Magnetococcia</taxon>
        <taxon>Magnetococcales</taxon>
        <taxon>Magnetococcaceae</taxon>
        <taxon>Magnetofaba</taxon>
    </lineage>
</organism>
<dbReference type="AlphaFoldDB" id="A0A1Y2K578"/>
<feature type="domain" description="EAL" evidence="2">
    <location>
        <begin position="309"/>
        <end position="563"/>
    </location>
</feature>
<evidence type="ECO:0000259" key="3">
    <source>
        <dbReference type="PROSITE" id="PS50887"/>
    </source>
</evidence>
<dbReference type="CDD" id="cd01949">
    <property type="entry name" value="GGDEF"/>
    <property type="match status" value="1"/>
</dbReference>
<dbReference type="InterPro" id="IPR029787">
    <property type="entry name" value="Nucleotide_cyclase"/>
</dbReference>
<feature type="domain" description="GGDEF" evidence="3">
    <location>
        <begin position="163"/>
        <end position="300"/>
    </location>
</feature>
<dbReference type="InterPro" id="IPR001633">
    <property type="entry name" value="EAL_dom"/>
</dbReference>
<evidence type="ECO:0000259" key="2">
    <source>
        <dbReference type="PROSITE" id="PS50883"/>
    </source>
</evidence>
<dbReference type="NCBIfam" id="TIGR00229">
    <property type="entry name" value="sensory_box"/>
    <property type="match status" value="1"/>
</dbReference>
<dbReference type="STRING" id="1434232.MAIT1_02392"/>
<dbReference type="PANTHER" id="PTHR44757:SF2">
    <property type="entry name" value="BIOFILM ARCHITECTURE MAINTENANCE PROTEIN MBAA"/>
    <property type="match status" value="1"/>
</dbReference>
<dbReference type="Gene3D" id="3.30.70.270">
    <property type="match status" value="1"/>
</dbReference>